<keyword evidence="6" id="KW-0067">ATP-binding</keyword>
<dbReference type="Proteomes" id="UP001589818">
    <property type="component" value="Unassembled WGS sequence"/>
</dbReference>
<keyword evidence="4" id="KW-0547">Nucleotide-binding</keyword>
<feature type="domain" description="AAA" evidence="9">
    <location>
        <begin position="40"/>
        <end position="180"/>
    </location>
</feature>
<evidence type="ECO:0000256" key="4">
    <source>
        <dbReference type="ARBA" id="ARBA00022741"/>
    </source>
</evidence>
<gene>
    <name evidence="10" type="ORF">ACFFJ8_30010</name>
</gene>
<evidence type="ECO:0000256" key="3">
    <source>
        <dbReference type="ARBA" id="ARBA00022679"/>
    </source>
</evidence>
<evidence type="ECO:0000256" key="5">
    <source>
        <dbReference type="ARBA" id="ARBA00022777"/>
    </source>
</evidence>
<sequence length="213" mass="23030">MSRSILKQRLIAEYPTSTISDAYRSLRANIEFSIRGEALKTISVTSALPGEGKSTVTASVAVAYAQTSRRVLIIDADLRKPAQHELFGLSNRHGLSTVLTKRSGLDDVIQRTNIDHLEVLTAGPIPSNPSELLESISMTELLETSKERFDIVIIDTPSVMTLSDALVVASKSDGVVLVMKAGKVKNEIALEAKATLDYGQVKIIGAVLNNVNR</sequence>
<evidence type="ECO:0000256" key="7">
    <source>
        <dbReference type="ARBA" id="ARBA00023137"/>
    </source>
</evidence>
<dbReference type="Pfam" id="PF13614">
    <property type="entry name" value="AAA_31"/>
    <property type="match status" value="1"/>
</dbReference>
<dbReference type="GO" id="GO:0004715">
    <property type="term" value="F:non-membrane spanning protein tyrosine kinase activity"/>
    <property type="evidence" value="ECO:0007669"/>
    <property type="project" value="UniProtKB-EC"/>
</dbReference>
<dbReference type="Gene3D" id="3.40.50.300">
    <property type="entry name" value="P-loop containing nucleotide triphosphate hydrolases"/>
    <property type="match status" value="1"/>
</dbReference>
<dbReference type="InterPro" id="IPR050445">
    <property type="entry name" value="Bact_polysacc_biosynth/exp"/>
</dbReference>
<keyword evidence="5 10" id="KW-0418">Kinase</keyword>
<dbReference type="EMBL" id="JBHLVF010000041">
    <property type="protein sequence ID" value="MFC0395593.1"/>
    <property type="molecule type" value="Genomic_DNA"/>
</dbReference>
<name>A0ABV6JM21_9BACL</name>
<comment type="similarity">
    <text evidence="1">Belongs to the CpsD/CapB family.</text>
</comment>
<organism evidence="10 11">
    <name type="scientific">Paenibacillus mendelii</name>
    <dbReference type="NCBI Taxonomy" id="206163"/>
    <lineage>
        <taxon>Bacteria</taxon>
        <taxon>Bacillati</taxon>
        <taxon>Bacillota</taxon>
        <taxon>Bacilli</taxon>
        <taxon>Bacillales</taxon>
        <taxon>Paenibacillaceae</taxon>
        <taxon>Paenibacillus</taxon>
    </lineage>
</organism>
<evidence type="ECO:0000313" key="10">
    <source>
        <dbReference type="EMBL" id="MFC0395593.1"/>
    </source>
</evidence>
<comment type="catalytic activity">
    <reaction evidence="8">
        <text>L-tyrosyl-[protein] + ATP = O-phospho-L-tyrosyl-[protein] + ADP + H(+)</text>
        <dbReference type="Rhea" id="RHEA:10596"/>
        <dbReference type="Rhea" id="RHEA-COMP:10136"/>
        <dbReference type="Rhea" id="RHEA-COMP:20101"/>
        <dbReference type="ChEBI" id="CHEBI:15378"/>
        <dbReference type="ChEBI" id="CHEBI:30616"/>
        <dbReference type="ChEBI" id="CHEBI:46858"/>
        <dbReference type="ChEBI" id="CHEBI:61978"/>
        <dbReference type="ChEBI" id="CHEBI:456216"/>
        <dbReference type="EC" id="2.7.10.2"/>
    </reaction>
</comment>
<evidence type="ECO:0000259" key="9">
    <source>
        <dbReference type="Pfam" id="PF13614"/>
    </source>
</evidence>
<accession>A0ABV6JM21</accession>
<keyword evidence="3 10" id="KW-0808">Transferase</keyword>
<evidence type="ECO:0000256" key="6">
    <source>
        <dbReference type="ARBA" id="ARBA00022840"/>
    </source>
</evidence>
<dbReference type="RefSeq" id="WP_204816674.1">
    <property type="nucleotide sequence ID" value="NZ_JANHOF010000001.1"/>
</dbReference>
<evidence type="ECO:0000313" key="11">
    <source>
        <dbReference type="Proteomes" id="UP001589818"/>
    </source>
</evidence>
<reference evidence="10 11" key="1">
    <citation type="submission" date="2024-09" db="EMBL/GenBank/DDBJ databases">
        <authorList>
            <person name="Sun Q."/>
            <person name="Mori K."/>
        </authorList>
    </citation>
    <scope>NUCLEOTIDE SEQUENCE [LARGE SCALE GENOMIC DNA]</scope>
    <source>
        <strain evidence="10 11">CCM 4839</strain>
    </source>
</reference>
<evidence type="ECO:0000256" key="8">
    <source>
        <dbReference type="ARBA" id="ARBA00051245"/>
    </source>
</evidence>
<dbReference type="InterPro" id="IPR025669">
    <property type="entry name" value="AAA_dom"/>
</dbReference>
<dbReference type="InterPro" id="IPR027417">
    <property type="entry name" value="P-loop_NTPase"/>
</dbReference>
<dbReference type="CDD" id="cd05387">
    <property type="entry name" value="BY-kinase"/>
    <property type="match status" value="1"/>
</dbReference>
<evidence type="ECO:0000256" key="2">
    <source>
        <dbReference type="ARBA" id="ARBA00011903"/>
    </source>
</evidence>
<dbReference type="PANTHER" id="PTHR32309:SF13">
    <property type="entry name" value="FERRIC ENTEROBACTIN TRANSPORT PROTEIN FEPE"/>
    <property type="match status" value="1"/>
</dbReference>
<keyword evidence="11" id="KW-1185">Reference proteome</keyword>
<dbReference type="SUPFAM" id="SSF52540">
    <property type="entry name" value="P-loop containing nucleoside triphosphate hydrolases"/>
    <property type="match status" value="1"/>
</dbReference>
<keyword evidence="7" id="KW-0829">Tyrosine-protein kinase</keyword>
<proteinExistence type="inferred from homology"/>
<dbReference type="NCBIfam" id="TIGR01007">
    <property type="entry name" value="eps_fam"/>
    <property type="match status" value="1"/>
</dbReference>
<dbReference type="InterPro" id="IPR005702">
    <property type="entry name" value="Wzc-like_C"/>
</dbReference>
<protein>
    <recommendedName>
        <fullName evidence="2">non-specific protein-tyrosine kinase</fullName>
        <ecNumber evidence="2">2.7.10.2</ecNumber>
    </recommendedName>
</protein>
<dbReference type="EC" id="2.7.10.2" evidence="2"/>
<dbReference type="PANTHER" id="PTHR32309">
    <property type="entry name" value="TYROSINE-PROTEIN KINASE"/>
    <property type="match status" value="1"/>
</dbReference>
<comment type="caution">
    <text evidence="10">The sequence shown here is derived from an EMBL/GenBank/DDBJ whole genome shotgun (WGS) entry which is preliminary data.</text>
</comment>
<evidence type="ECO:0000256" key="1">
    <source>
        <dbReference type="ARBA" id="ARBA00007316"/>
    </source>
</evidence>